<dbReference type="OrthoDB" id="1917198at2759"/>
<evidence type="ECO:0000313" key="8">
    <source>
        <dbReference type="Proteomes" id="UP000325315"/>
    </source>
</evidence>
<evidence type="ECO:0000259" key="6">
    <source>
        <dbReference type="Pfam" id="PF05182"/>
    </source>
</evidence>
<dbReference type="GO" id="GO:0006397">
    <property type="term" value="P:mRNA processing"/>
    <property type="evidence" value="ECO:0007669"/>
    <property type="project" value="UniProtKB-KW"/>
</dbReference>
<proteinExistence type="inferred from homology"/>
<feature type="domain" description="Pre-mRNA polyadenylation factor Fip1" evidence="6">
    <location>
        <begin position="203"/>
        <end position="244"/>
    </location>
</feature>
<dbReference type="PANTHER" id="PTHR36884:SF4">
    <property type="entry name" value="FIP1[III]-LIKE PROTEIN"/>
    <property type="match status" value="1"/>
</dbReference>
<feature type="compositionally biased region" description="Basic and acidic residues" evidence="5">
    <location>
        <begin position="524"/>
        <end position="541"/>
    </location>
</feature>
<comment type="similarity">
    <text evidence="2">Belongs to the FIP1 family.</text>
</comment>
<accession>A0A5B6WIM7</accession>
<feature type="region of interest" description="Disordered" evidence="5">
    <location>
        <begin position="453"/>
        <end position="559"/>
    </location>
</feature>
<dbReference type="InterPro" id="IPR044976">
    <property type="entry name" value="FIPS5/FIPS3-like"/>
</dbReference>
<evidence type="ECO:0000256" key="3">
    <source>
        <dbReference type="ARBA" id="ARBA00022664"/>
    </source>
</evidence>
<dbReference type="Pfam" id="PF05182">
    <property type="entry name" value="Fip1"/>
    <property type="match status" value="1"/>
</dbReference>
<feature type="region of interest" description="Disordered" evidence="5">
    <location>
        <begin position="1"/>
        <end position="59"/>
    </location>
</feature>
<feature type="compositionally biased region" description="Basic and acidic residues" evidence="5">
    <location>
        <begin position="550"/>
        <end position="559"/>
    </location>
</feature>
<gene>
    <name evidence="7" type="primary">fip1l1</name>
    <name evidence="7" type="ORF">EPI10_021559</name>
</gene>
<comment type="subcellular location">
    <subcellularLocation>
        <location evidence="1">Nucleus</location>
    </subcellularLocation>
</comment>
<dbReference type="PANTHER" id="PTHR36884">
    <property type="entry name" value="FIP1[III]-LIKE PROTEIN"/>
    <property type="match status" value="1"/>
</dbReference>
<evidence type="ECO:0000256" key="4">
    <source>
        <dbReference type="ARBA" id="ARBA00023242"/>
    </source>
</evidence>
<feature type="compositionally biased region" description="Low complexity" evidence="5">
    <location>
        <begin position="483"/>
        <end position="493"/>
    </location>
</feature>
<name>A0A5B6WIM7_9ROSI</name>
<comment type="caution">
    <text evidence="7">The sequence shown here is derived from an EMBL/GenBank/DDBJ whole genome shotgun (WGS) entry which is preliminary data.</text>
</comment>
<dbReference type="AlphaFoldDB" id="A0A5B6WIM7"/>
<organism evidence="7 8">
    <name type="scientific">Gossypium australe</name>
    <dbReference type="NCBI Taxonomy" id="47621"/>
    <lineage>
        <taxon>Eukaryota</taxon>
        <taxon>Viridiplantae</taxon>
        <taxon>Streptophyta</taxon>
        <taxon>Embryophyta</taxon>
        <taxon>Tracheophyta</taxon>
        <taxon>Spermatophyta</taxon>
        <taxon>Magnoliopsida</taxon>
        <taxon>eudicotyledons</taxon>
        <taxon>Gunneridae</taxon>
        <taxon>Pentapetalae</taxon>
        <taxon>rosids</taxon>
        <taxon>malvids</taxon>
        <taxon>Malvales</taxon>
        <taxon>Malvaceae</taxon>
        <taxon>Malvoideae</taxon>
        <taxon>Gossypium</taxon>
    </lineage>
</organism>
<feature type="region of interest" description="Disordered" evidence="5">
    <location>
        <begin position="389"/>
        <end position="421"/>
    </location>
</feature>
<dbReference type="InterPro" id="IPR007854">
    <property type="entry name" value="Fip1_dom"/>
</dbReference>
<keyword evidence="8" id="KW-1185">Reference proteome</keyword>
<dbReference type="Proteomes" id="UP000325315">
    <property type="component" value="Unassembled WGS sequence"/>
</dbReference>
<evidence type="ECO:0000256" key="5">
    <source>
        <dbReference type="SAM" id="MobiDB-lite"/>
    </source>
</evidence>
<dbReference type="GO" id="GO:0005634">
    <property type="term" value="C:nucleus"/>
    <property type="evidence" value="ECO:0007669"/>
    <property type="project" value="UniProtKB-SubCell"/>
</dbReference>
<feature type="compositionally biased region" description="Polar residues" evidence="5">
    <location>
        <begin position="398"/>
        <end position="418"/>
    </location>
</feature>
<evidence type="ECO:0000256" key="1">
    <source>
        <dbReference type="ARBA" id="ARBA00004123"/>
    </source>
</evidence>
<dbReference type="EMBL" id="SMMG02000003">
    <property type="protein sequence ID" value="KAA3481174.1"/>
    <property type="molecule type" value="Genomic_DNA"/>
</dbReference>
<sequence>MESMDDDFGDLYADVEVQASSAVGEPEENNPGNGSKSTEVDNKFIAGSVTEDSDSEDDLNIVLNDDDCEKFSVTGARSHGGSYEDNENGDFGVDGTGSDNISRRVEPFSDGSELKFRGNGVERGTGAKIEVNSLFKYVRPHGSSFPSNIRVNGRTGVLSFSSKSRRGDREDDVYNQNKVATMKSLPHQFGHGFSLPWYRTILDVNIDAFEEKPWRHASADITDFFNYGFNEDSWKEYCNSLEKLGQQTSRQARIPSHYSSKLDQAYEAEAGHEIVTREAITEDVAKVDLSLKCADRGQMLLELPKGRAIKVEDSINERQPSMDIRRPRFQDSDVIIEITVQDSTVDSSDSAKEESGHDSKSKLSESGKLDAKDDRNVCFSVSVSSEELNEEHYARARNVSTSSLERSLRPASNQTSLETSDHGKAYVSDVNGGCHQNMEVHISEGTAEAMATKNKENESACRNTHHSHTYVTETEPSLDNRSHFSPSLSFSGSDPEDSVDAASIEIRSPLRRKEPGYGTGLQKSLDHKSSRSDGPKMKLNDGEGFSDHTTPLRDKRKCESWRHQHSLKQRMVVESDDEYDPYPISDAEGDWKRYRRDGNPTEEEWKHHRDRPHGIIDQKIYPENCYEASPLSNARELCYKDYSSVYCGRQKERLKDHVYHDKETSSYYGEKEPCVNRSKRFTDCHLWALGRKAHLRFKKDSDHFVGRNWNEKEFYHERRAGVAKEDDMEGFWYHGQRLPAQKSLVPHTWGESGSLASRYSSASPERDIQWRRGSERLQLRKKTDHGDHPLDYKHEDEWLKQKYDSSISFTRSERGLVKSYERCIPPIRREVKVSGREGRFVDAALFHLNRAGTVESEDECQRHAYSRSLALAIDIELSTRNGRRWFNTVSPKNETSDSLIERCHRHQRIVCNEEDRDSTWFSSYNYTDDNNLQKDNEVQSRGSGRSKRSRVLHWREDKLLVKDRLFAQGVSFSCEKTSKHDSIHATRGSLQDEVFNNDSMLEHHGCEMISEGSNATCLKRKSFIRYRGENEQEVLKDRDPVDLIVGERKSSGRHSDSRSLVCKARVVKMGSEYPTERKAVMEFHDSYGSKAANKDNCNTNGRRNNNEKQFGKFSVTECNKDLDIEEGQIIHEEQSVEDINPEKENASETKMQRGKVKMRTLLVDSASGKNGAVGEYENKRILETLAKMEKRKERFRDPITIKREQDKTSAPQVELVVQTNETKRQRPARKRQWGVSGEAGFSFSVLKGQVTAAVIHAFKHHNHHVSSVYNNIDCKNYSG</sequence>
<feature type="compositionally biased region" description="Basic and acidic residues" evidence="5">
    <location>
        <begin position="349"/>
        <end position="368"/>
    </location>
</feature>
<evidence type="ECO:0000313" key="7">
    <source>
        <dbReference type="EMBL" id="KAA3481174.1"/>
    </source>
</evidence>
<feature type="region of interest" description="Disordered" evidence="5">
    <location>
        <begin position="340"/>
        <end position="368"/>
    </location>
</feature>
<evidence type="ECO:0000256" key="2">
    <source>
        <dbReference type="ARBA" id="ARBA00007459"/>
    </source>
</evidence>
<protein>
    <submittedName>
        <fullName evidence="7">FIP1[III]-like protein</fullName>
    </submittedName>
</protein>
<feature type="compositionally biased region" description="Polar residues" evidence="5">
    <location>
        <begin position="469"/>
        <end position="479"/>
    </location>
</feature>
<keyword evidence="3" id="KW-0507">mRNA processing</keyword>
<keyword evidence="4" id="KW-0539">Nucleus</keyword>
<reference evidence="8" key="1">
    <citation type="journal article" date="2019" name="Plant Biotechnol. J.">
        <title>Genome sequencing of the Australian wild diploid species Gossypium australe highlights disease resistance and delayed gland morphogenesis.</title>
        <authorList>
            <person name="Cai Y."/>
            <person name="Cai X."/>
            <person name="Wang Q."/>
            <person name="Wang P."/>
            <person name="Zhang Y."/>
            <person name="Cai C."/>
            <person name="Xu Y."/>
            <person name="Wang K."/>
            <person name="Zhou Z."/>
            <person name="Wang C."/>
            <person name="Geng S."/>
            <person name="Li B."/>
            <person name="Dong Q."/>
            <person name="Hou Y."/>
            <person name="Wang H."/>
            <person name="Ai P."/>
            <person name="Liu Z."/>
            <person name="Yi F."/>
            <person name="Sun M."/>
            <person name="An G."/>
            <person name="Cheng J."/>
            <person name="Zhang Y."/>
            <person name="Shi Q."/>
            <person name="Xie Y."/>
            <person name="Shi X."/>
            <person name="Chang Y."/>
            <person name="Huang F."/>
            <person name="Chen Y."/>
            <person name="Hong S."/>
            <person name="Mi L."/>
            <person name="Sun Q."/>
            <person name="Zhang L."/>
            <person name="Zhou B."/>
            <person name="Peng R."/>
            <person name="Zhang X."/>
            <person name="Liu F."/>
        </authorList>
    </citation>
    <scope>NUCLEOTIDE SEQUENCE [LARGE SCALE GENOMIC DNA]</scope>
    <source>
        <strain evidence="8">cv. PA1801</strain>
    </source>
</reference>